<organism evidence="2 3">
    <name type="scientific">Piscinibacterium candidicorallinum</name>
    <dbReference type="NCBI Taxonomy" id="1793872"/>
    <lineage>
        <taxon>Bacteria</taxon>
        <taxon>Pseudomonadati</taxon>
        <taxon>Pseudomonadota</taxon>
        <taxon>Betaproteobacteria</taxon>
        <taxon>Burkholderiales</taxon>
        <taxon>Piscinibacterium</taxon>
    </lineage>
</organism>
<dbReference type="EMBL" id="JBHRTI010000010">
    <property type="protein sequence ID" value="MFC3148895.1"/>
    <property type="molecule type" value="Genomic_DNA"/>
</dbReference>
<accession>A0ABV7H9V7</accession>
<reference evidence="3" key="1">
    <citation type="journal article" date="2019" name="Int. J. Syst. Evol. Microbiol.">
        <title>The Global Catalogue of Microorganisms (GCM) 10K type strain sequencing project: providing services to taxonomists for standard genome sequencing and annotation.</title>
        <authorList>
            <consortium name="The Broad Institute Genomics Platform"/>
            <consortium name="The Broad Institute Genome Sequencing Center for Infectious Disease"/>
            <person name="Wu L."/>
            <person name="Ma J."/>
        </authorList>
    </citation>
    <scope>NUCLEOTIDE SEQUENCE [LARGE SCALE GENOMIC DNA]</scope>
    <source>
        <strain evidence="3">KCTC 52168</strain>
    </source>
</reference>
<dbReference type="EC" id="3.1.13.-" evidence="2"/>
<keyword evidence="3" id="KW-1185">Reference proteome</keyword>
<dbReference type="Pfam" id="PF00773">
    <property type="entry name" value="RNB"/>
    <property type="match status" value="2"/>
</dbReference>
<evidence type="ECO:0000259" key="1">
    <source>
        <dbReference type="SMART" id="SM00955"/>
    </source>
</evidence>
<sequence length="680" mass="73519">MYAFFEEDGSYKAGRVLSSTDAALQIELPSGKRSKVKKTAVVFEFAKPEPQALMDQAAQEAEGIDLDFLYELLPQEEFGALDFAPEYFGGNPTSAQQAALVLRLHGAPHYFHRKGKARYKPAPPEILKAAKLAVEKKAAQEARRLEMVEEIKAGQMPPEVAAAMPGILFRPDKNGIAYKALSEGAAALGVHPARLAVERGALKSAFDLHMQRFLTAAFPKGPGHAPLPEPKLPSLPVAAVQSFSIDDITTTEIDDAFSVQFNADGTARVGIHIAAPGVAIAPGDAIDSVGRARMSTVYMPGDKITMLPDATVQAFTLEEGRTMPAVSLYFTAGPDGAATDFETRIEAVPVAANLRHNLLDELVTAESLDARSGSYPFAQELALLWRVAQWMSGERDRVRGKPEHNNRADFSFYVDWAADAPTDASKATVRIETRRRGAPLDKIVSELMILANSTWARQLHEARLPGIFRGQVAGRVRMSTHAGPHEAMGVLHYGWFTSPLRRYSDLVNQRQLLALVEHGAVAALKAPFKPKDADLFAVISAFDAAYTSYAEFQSQMERFWCLRWAQQHIAAGDSRVVDAVVVKDDLVRLARAPLYLRVAGVPVGEGFGRGRPVRIELLSWDEIDLAVEARYVGEGGSAQAEDVDEAEEDAPHAVDAVALPEVDADANAAPAPAASGAGAA</sequence>
<dbReference type="RefSeq" id="WP_377305242.1">
    <property type="nucleotide sequence ID" value="NZ_CP180191.1"/>
</dbReference>
<dbReference type="InterPro" id="IPR050180">
    <property type="entry name" value="RNR_Ribonuclease"/>
</dbReference>
<dbReference type="GO" id="GO:0016787">
    <property type="term" value="F:hydrolase activity"/>
    <property type="evidence" value="ECO:0007669"/>
    <property type="project" value="UniProtKB-KW"/>
</dbReference>
<dbReference type="PANTHER" id="PTHR23355">
    <property type="entry name" value="RIBONUCLEASE"/>
    <property type="match status" value="1"/>
</dbReference>
<evidence type="ECO:0000313" key="2">
    <source>
        <dbReference type="EMBL" id="MFC3148895.1"/>
    </source>
</evidence>
<name>A0ABV7H9V7_9BURK</name>
<dbReference type="Proteomes" id="UP001595556">
    <property type="component" value="Unassembled WGS sequence"/>
</dbReference>
<comment type="caution">
    <text evidence="2">The sequence shown here is derived from an EMBL/GenBank/DDBJ whole genome shotgun (WGS) entry which is preliminary data.</text>
</comment>
<dbReference type="InterPro" id="IPR012340">
    <property type="entry name" value="NA-bd_OB-fold"/>
</dbReference>
<dbReference type="SUPFAM" id="SSF50249">
    <property type="entry name" value="Nucleic acid-binding proteins"/>
    <property type="match status" value="1"/>
</dbReference>
<feature type="domain" description="RNB" evidence="1">
    <location>
        <begin position="234"/>
        <end position="518"/>
    </location>
</feature>
<evidence type="ECO:0000313" key="3">
    <source>
        <dbReference type="Proteomes" id="UP001595556"/>
    </source>
</evidence>
<dbReference type="PANTHER" id="PTHR23355:SF9">
    <property type="entry name" value="DIS3-LIKE EXONUCLEASE 2"/>
    <property type="match status" value="1"/>
</dbReference>
<gene>
    <name evidence="2" type="ORF">ACFOEN_14805</name>
</gene>
<proteinExistence type="predicted"/>
<dbReference type="InterPro" id="IPR001900">
    <property type="entry name" value="RNase_II/R"/>
</dbReference>
<keyword evidence="2" id="KW-0378">Hydrolase</keyword>
<protein>
    <submittedName>
        <fullName evidence="2">Ribonuclease catalytic domain-containing protein</fullName>
        <ecNumber evidence="2">3.1.13.-</ecNumber>
    </submittedName>
</protein>
<dbReference type="SMART" id="SM00955">
    <property type="entry name" value="RNB"/>
    <property type="match status" value="1"/>
</dbReference>